<dbReference type="Pfam" id="PF02678">
    <property type="entry name" value="Pirin"/>
    <property type="match status" value="1"/>
</dbReference>
<dbReference type="SUPFAM" id="SSF51182">
    <property type="entry name" value="RmlC-like cupins"/>
    <property type="match status" value="1"/>
</dbReference>
<dbReference type="Proteomes" id="UP000078595">
    <property type="component" value="Chromosome 1"/>
</dbReference>
<dbReference type="OrthoDB" id="198735at2759"/>
<dbReference type="Gene3D" id="2.60.120.10">
    <property type="entry name" value="Jelly Rolls"/>
    <property type="match status" value="2"/>
</dbReference>
<dbReference type="RefSeq" id="XP_018266626.1">
    <property type="nucleotide sequence ID" value="XM_018403972.1"/>
</dbReference>
<proteinExistence type="inferred from homology"/>
<comment type="cofactor">
    <cofactor evidence="2">
        <name>Fe cation</name>
        <dbReference type="ChEBI" id="CHEBI:24875"/>
    </cofactor>
    <text evidence="2">Binds 1 Fe cation per subunit.</text>
</comment>
<name>A0A1A6AFF6_9TREE</name>
<feature type="domain" description="Pirin N-terminal" evidence="4">
    <location>
        <begin position="34"/>
        <end position="137"/>
    </location>
</feature>
<accession>A0A1A6AFF6</accession>
<feature type="binding site" evidence="2">
    <location>
        <position position="112"/>
    </location>
    <ligand>
        <name>Fe cation</name>
        <dbReference type="ChEBI" id="CHEBI:24875"/>
    </ligand>
</feature>
<dbReference type="GeneID" id="28964300"/>
<protein>
    <submittedName>
        <fullName evidence="6">Pirin</fullName>
    </submittedName>
</protein>
<dbReference type="AlphaFoldDB" id="A0A1A6AFF6"/>
<evidence type="ECO:0000313" key="8">
    <source>
        <dbReference type="Proteomes" id="UP000078595"/>
    </source>
</evidence>
<keyword evidence="2" id="KW-0479">Metal-binding</keyword>
<evidence type="ECO:0000259" key="5">
    <source>
        <dbReference type="Pfam" id="PF05726"/>
    </source>
</evidence>
<dbReference type="InterPro" id="IPR014710">
    <property type="entry name" value="RmlC-like_jellyroll"/>
</dbReference>
<dbReference type="PIRSF" id="PIRSF006232">
    <property type="entry name" value="Pirin"/>
    <property type="match status" value="1"/>
</dbReference>
<keyword evidence="2" id="KW-0408">Iron</keyword>
<feature type="binding site" evidence="2">
    <location>
        <position position="114"/>
    </location>
    <ligand>
        <name>Fe cation</name>
        <dbReference type="ChEBI" id="CHEBI:24875"/>
    </ligand>
</feature>
<evidence type="ECO:0000313" key="7">
    <source>
        <dbReference type="EMBL" id="WWC58063.1"/>
    </source>
</evidence>
<dbReference type="PANTHER" id="PTHR13903:SF8">
    <property type="entry name" value="PIRIN"/>
    <property type="match status" value="1"/>
</dbReference>
<dbReference type="VEuPathDB" id="FungiDB:I303_00601"/>
<evidence type="ECO:0000259" key="4">
    <source>
        <dbReference type="Pfam" id="PF02678"/>
    </source>
</evidence>
<organism evidence="6">
    <name type="scientific">Kwoniella dejecticola CBS 10117</name>
    <dbReference type="NCBI Taxonomy" id="1296121"/>
    <lineage>
        <taxon>Eukaryota</taxon>
        <taxon>Fungi</taxon>
        <taxon>Dikarya</taxon>
        <taxon>Basidiomycota</taxon>
        <taxon>Agaricomycotina</taxon>
        <taxon>Tremellomycetes</taxon>
        <taxon>Tremellales</taxon>
        <taxon>Cryptococcaceae</taxon>
        <taxon>Kwoniella</taxon>
    </lineage>
</organism>
<dbReference type="PANTHER" id="PTHR13903">
    <property type="entry name" value="PIRIN-RELATED"/>
    <property type="match status" value="1"/>
</dbReference>
<keyword evidence="8" id="KW-1185">Reference proteome</keyword>
<comment type="similarity">
    <text evidence="1 3">Belongs to the pirin family.</text>
</comment>
<reference evidence="7" key="2">
    <citation type="submission" date="2013-07" db="EMBL/GenBank/DDBJ databases">
        <authorList>
            <consortium name="The Broad Institute Genome Sequencing Platform"/>
            <person name="Cuomo C."/>
            <person name="Litvintseva A."/>
            <person name="Chen Y."/>
            <person name="Heitman J."/>
            <person name="Sun S."/>
            <person name="Springer D."/>
            <person name="Dromer F."/>
            <person name="Young S.K."/>
            <person name="Zeng Q."/>
            <person name="Gargeya S."/>
            <person name="Fitzgerald M."/>
            <person name="Abouelleil A."/>
            <person name="Alvarado L."/>
            <person name="Berlin A.M."/>
            <person name="Chapman S.B."/>
            <person name="Dewar J."/>
            <person name="Goldberg J."/>
            <person name="Griggs A."/>
            <person name="Gujja S."/>
            <person name="Hansen M."/>
            <person name="Howarth C."/>
            <person name="Imamovic A."/>
            <person name="Larimer J."/>
            <person name="McCowan C."/>
            <person name="Murphy C."/>
            <person name="Pearson M."/>
            <person name="Priest M."/>
            <person name="Roberts A."/>
            <person name="Saif S."/>
            <person name="Shea T."/>
            <person name="Sykes S."/>
            <person name="Wortman J."/>
            <person name="Nusbaum C."/>
            <person name="Birren B."/>
        </authorList>
    </citation>
    <scope>NUCLEOTIDE SEQUENCE</scope>
    <source>
        <strain evidence="7">CBS 10117</strain>
    </source>
</reference>
<dbReference type="CDD" id="cd02247">
    <property type="entry name" value="cupin_pirin_C"/>
    <property type="match status" value="1"/>
</dbReference>
<dbReference type="InterPro" id="IPR011051">
    <property type="entry name" value="RmlC_Cupin_sf"/>
</dbReference>
<dbReference type="Pfam" id="PF05726">
    <property type="entry name" value="Pirin_C"/>
    <property type="match status" value="1"/>
</dbReference>
<dbReference type="EMBL" id="KI894027">
    <property type="protein sequence ID" value="OBR88784.1"/>
    <property type="molecule type" value="Genomic_DNA"/>
</dbReference>
<dbReference type="KEGG" id="kdj:28964300"/>
<feature type="binding site" evidence="2">
    <location>
        <position position="68"/>
    </location>
    <ligand>
        <name>Fe cation</name>
        <dbReference type="ChEBI" id="CHEBI:24875"/>
    </ligand>
</feature>
<evidence type="ECO:0000256" key="1">
    <source>
        <dbReference type="ARBA" id="ARBA00008416"/>
    </source>
</evidence>
<reference evidence="7" key="3">
    <citation type="submission" date="2024-02" db="EMBL/GenBank/DDBJ databases">
        <title>Comparative genomics of Cryptococcus and Kwoniella reveals pathogenesis evolution and contrasting modes of karyotype evolution via chromosome fusion or intercentromeric recombination.</title>
        <authorList>
            <person name="Coelho M.A."/>
            <person name="David-Palma M."/>
            <person name="Shea T."/>
            <person name="Bowers K."/>
            <person name="McGinley-Smith S."/>
            <person name="Mohammad A.W."/>
            <person name="Gnirke A."/>
            <person name="Yurkov A.M."/>
            <person name="Nowrousian M."/>
            <person name="Sun S."/>
            <person name="Cuomo C.A."/>
            <person name="Heitman J."/>
        </authorList>
    </citation>
    <scope>NUCLEOTIDE SEQUENCE</scope>
    <source>
        <strain evidence="7">CBS 10117</strain>
    </source>
</reference>
<dbReference type="InterPro" id="IPR003829">
    <property type="entry name" value="Pirin_N_dom"/>
</dbReference>
<evidence type="ECO:0000256" key="3">
    <source>
        <dbReference type="RuleBase" id="RU003457"/>
    </source>
</evidence>
<sequence>MSKQLLKQTQSSSSEARTVIKSVYAQEVSEGVGAKVRRSIGSGELRNLSPFLMLDHFKATRGSGFPDHPHRGQTTVTYMIKGMSKHEDFLGNEGLLHPGDVQWMTAGKGIMHSEIPYYDPSEDPATAVDPEGMQLWVDLPKEQKFVEPSYQEKKAKDIDMVKLSEGVEITVISGESHGVKGFVRPIGGCWYFDIKLKKNGAEVFQPLPEGWTGFIYVISGRLQIGDDTSIYEKHNTLVLSSEQGQEGVRLIRPKTETDESSQEDAETRFILVAGQPLDQPVVQYGPFVVNTNRQAMEAIQDFRMGRNGFEGAVGWESKIGKEFRA</sequence>
<gene>
    <name evidence="6" type="ORF">I303_00601</name>
    <name evidence="7" type="ORF">I303_100598</name>
</gene>
<feature type="domain" description="Pirin C-terminal" evidence="5">
    <location>
        <begin position="191"/>
        <end position="308"/>
    </location>
</feature>
<reference evidence="6" key="1">
    <citation type="submission" date="2013-07" db="EMBL/GenBank/DDBJ databases">
        <title>The Genome Sequence of Cryptococcus dejecticola CBS10117.</title>
        <authorList>
            <consortium name="The Broad Institute Genome Sequencing Platform"/>
            <person name="Cuomo C."/>
            <person name="Litvintseva A."/>
            <person name="Chen Y."/>
            <person name="Heitman J."/>
            <person name="Sun S."/>
            <person name="Springer D."/>
            <person name="Dromer F."/>
            <person name="Young S.K."/>
            <person name="Zeng Q."/>
            <person name="Gargeya S."/>
            <person name="Fitzgerald M."/>
            <person name="Abouelleil A."/>
            <person name="Alvarado L."/>
            <person name="Berlin A.M."/>
            <person name="Chapman S.B."/>
            <person name="Dewar J."/>
            <person name="Goldberg J."/>
            <person name="Griggs A."/>
            <person name="Gujja S."/>
            <person name="Hansen M."/>
            <person name="Howarth C."/>
            <person name="Imamovic A."/>
            <person name="Larimer J."/>
            <person name="McCowan C."/>
            <person name="Murphy C."/>
            <person name="Pearson M."/>
            <person name="Priest M."/>
            <person name="Roberts A."/>
            <person name="Saif S."/>
            <person name="Shea T."/>
            <person name="Sykes S."/>
            <person name="Wortman J."/>
            <person name="Nusbaum C."/>
            <person name="Birren B."/>
        </authorList>
    </citation>
    <scope>NUCLEOTIDE SEQUENCE [LARGE SCALE GENOMIC DNA]</scope>
    <source>
        <strain evidence="6">CBS 10117</strain>
    </source>
</reference>
<dbReference type="GO" id="GO:0046872">
    <property type="term" value="F:metal ion binding"/>
    <property type="evidence" value="ECO:0007669"/>
    <property type="project" value="UniProtKB-KW"/>
</dbReference>
<dbReference type="EMBL" id="CP144530">
    <property type="protein sequence ID" value="WWC58063.1"/>
    <property type="molecule type" value="Genomic_DNA"/>
</dbReference>
<dbReference type="CDD" id="cd02909">
    <property type="entry name" value="cupin_pirin_N"/>
    <property type="match status" value="1"/>
</dbReference>
<evidence type="ECO:0000313" key="6">
    <source>
        <dbReference type="EMBL" id="OBR88784.1"/>
    </source>
</evidence>
<dbReference type="STRING" id="1296121.A0A1A6AFF6"/>
<dbReference type="InterPro" id="IPR008778">
    <property type="entry name" value="Pirin_C_dom"/>
</dbReference>
<feature type="binding site" evidence="2">
    <location>
        <position position="70"/>
    </location>
    <ligand>
        <name>Fe cation</name>
        <dbReference type="ChEBI" id="CHEBI:24875"/>
    </ligand>
</feature>
<dbReference type="InterPro" id="IPR012093">
    <property type="entry name" value="Pirin"/>
</dbReference>
<evidence type="ECO:0000256" key="2">
    <source>
        <dbReference type="PIRSR" id="PIRSR006232-1"/>
    </source>
</evidence>